<dbReference type="EMBL" id="JBJKTR010000019">
    <property type="protein sequence ID" value="KAL3332350.1"/>
    <property type="molecule type" value="Genomic_DNA"/>
</dbReference>
<evidence type="ECO:0000313" key="1">
    <source>
        <dbReference type="EMBL" id="KAL3332349.1"/>
    </source>
</evidence>
<accession>A0ABD2RKZ3</accession>
<evidence type="ECO:0000313" key="2">
    <source>
        <dbReference type="Proteomes" id="UP001627284"/>
    </source>
</evidence>
<comment type="caution">
    <text evidence="1">The sequence shown here is derived from an EMBL/GenBank/DDBJ whole genome shotgun (WGS) entry which is preliminary data.</text>
</comment>
<dbReference type="EMBL" id="JBJKTR010000019">
    <property type="protein sequence ID" value="KAL3332349.1"/>
    <property type="molecule type" value="Genomic_DNA"/>
</dbReference>
<dbReference type="AlphaFoldDB" id="A0ABD2RKZ3"/>
<name>A0ABD2RKZ3_9SOLN</name>
<dbReference type="Proteomes" id="UP001627284">
    <property type="component" value="Unassembled WGS sequence"/>
</dbReference>
<organism evidence="1 2">
    <name type="scientific">Solanum stoloniferum</name>
    <dbReference type="NCBI Taxonomy" id="62892"/>
    <lineage>
        <taxon>Eukaryota</taxon>
        <taxon>Viridiplantae</taxon>
        <taxon>Streptophyta</taxon>
        <taxon>Embryophyta</taxon>
        <taxon>Tracheophyta</taxon>
        <taxon>Spermatophyta</taxon>
        <taxon>Magnoliopsida</taxon>
        <taxon>eudicotyledons</taxon>
        <taxon>Gunneridae</taxon>
        <taxon>Pentapetalae</taxon>
        <taxon>asterids</taxon>
        <taxon>lamiids</taxon>
        <taxon>Solanales</taxon>
        <taxon>Solanaceae</taxon>
        <taxon>Solanoideae</taxon>
        <taxon>Solaneae</taxon>
        <taxon>Solanum</taxon>
    </lineage>
</organism>
<gene>
    <name evidence="1" type="ORF">AABB24_032770</name>
</gene>
<keyword evidence="2" id="KW-1185">Reference proteome</keyword>
<proteinExistence type="predicted"/>
<reference evidence="1 2" key="1">
    <citation type="submission" date="2024-05" db="EMBL/GenBank/DDBJ databases">
        <title>De novo assembly of an allotetraploid wild potato.</title>
        <authorList>
            <person name="Hosaka A.J."/>
        </authorList>
    </citation>
    <scope>NUCLEOTIDE SEQUENCE [LARGE SCALE GENOMIC DNA]</scope>
    <source>
        <tissue evidence="1">Young leaves</tissue>
    </source>
</reference>
<protein>
    <submittedName>
        <fullName evidence="1">Uncharacterized protein</fullName>
    </submittedName>
</protein>
<sequence length="104" mass="12008">MILRSLWKVPRESWLSRTRTYLILGLCLYFEHRILAHIVATTLISRKGSLSSISTRDVFVLYCLLKRNTTSTGQFGSNNTCWKVLKTLMPLQICHMGYSSHASW</sequence>